<organism evidence="1 2">
    <name type="scientific">Cichorium intybus</name>
    <name type="common">Chicory</name>
    <dbReference type="NCBI Taxonomy" id="13427"/>
    <lineage>
        <taxon>Eukaryota</taxon>
        <taxon>Viridiplantae</taxon>
        <taxon>Streptophyta</taxon>
        <taxon>Embryophyta</taxon>
        <taxon>Tracheophyta</taxon>
        <taxon>Spermatophyta</taxon>
        <taxon>Magnoliopsida</taxon>
        <taxon>eudicotyledons</taxon>
        <taxon>Gunneridae</taxon>
        <taxon>Pentapetalae</taxon>
        <taxon>asterids</taxon>
        <taxon>campanulids</taxon>
        <taxon>Asterales</taxon>
        <taxon>Asteraceae</taxon>
        <taxon>Cichorioideae</taxon>
        <taxon>Cichorieae</taxon>
        <taxon>Cichoriinae</taxon>
        <taxon>Cichorium</taxon>
    </lineage>
</organism>
<accession>A0ACB9D2N0</accession>
<reference evidence="2" key="1">
    <citation type="journal article" date="2022" name="Mol. Ecol. Resour.">
        <title>The genomes of chicory, endive, great burdock and yacon provide insights into Asteraceae palaeo-polyploidization history and plant inulin production.</title>
        <authorList>
            <person name="Fan W."/>
            <person name="Wang S."/>
            <person name="Wang H."/>
            <person name="Wang A."/>
            <person name="Jiang F."/>
            <person name="Liu H."/>
            <person name="Zhao H."/>
            <person name="Xu D."/>
            <person name="Zhang Y."/>
        </authorList>
    </citation>
    <scope>NUCLEOTIDE SEQUENCE [LARGE SCALE GENOMIC DNA]</scope>
    <source>
        <strain evidence="2">cv. Punajuju</strain>
    </source>
</reference>
<keyword evidence="2" id="KW-1185">Reference proteome</keyword>
<dbReference type="EMBL" id="CM042013">
    <property type="protein sequence ID" value="KAI3740721.1"/>
    <property type="molecule type" value="Genomic_DNA"/>
</dbReference>
<reference evidence="1 2" key="2">
    <citation type="journal article" date="2022" name="Mol. Ecol. Resour.">
        <title>The genomes of chicory, endive, great burdock and yacon provide insights into Asteraceae paleo-polyploidization history and plant inulin production.</title>
        <authorList>
            <person name="Fan W."/>
            <person name="Wang S."/>
            <person name="Wang H."/>
            <person name="Wang A."/>
            <person name="Jiang F."/>
            <person name="Liu H."/>
            <person name="Zhao H."/>
            <person name="Xu D."/>
            <person name="Zhang Y."/>
        </authorList>
    </citation>
    <scope>NUCLEOTIDE SEQUENCE [LARGE SCALE GENOMIC DNA]</scope>
    <source>
        <strain evidence="2">cv. Punajuju</strain>
        <tissue evidence="1">Leaves</tissue>
    </source>
</reference>
<proteinExistence type="predicted"/>
<evidence type="ECO:0000313" key="1">
    <source>
        <dbReference type="EMBL" id="KAI3740721.1"/>
    </source>
</evidence>
<name>A0ACB9D2N0_CICIN</name>
<protein>
    <submittedName>
        <fullName evidence="1">Uncharacterized protein</fullName>
    </submittedName>
</protein>
<comment type="caution">
    <text evidence="1">The sequence shown here is derived from an EMBL/GenBank/DDBJ whole genome shotgun (WGS) entry which is preliminary data.</text>
</comment>
<sequence length="98" mass="11195">MLTSRRVYEVVRLVVKLADFELKGQSFVFDSSPHPPPALYVLASFSPTSHSSLLTLICGLFSSRFLITSPMYSYLEEEFASRFKFFRRWNFSLSAAGN</sequence>
<dbReference type="Proteomes" id="UP001055811">
    <property type="component" value="Linkage Group LG05"/>
</dbReference>
<gene>
    <name evidence="1" type="ORF">L2E82_31192</name>
</gene>
<evidence type="ECO:0000313" key="2">
    <source>
        <dbReference type="Proteomes" id="UP001055811"/>
    </source>
</evidence>